<protein>
    <submittedName>
        <fullName evidence="1">Uncharacterized protein</fullName>
    </submittedName>
</protein>
<sequence>MSTACRHSLSRRITGPWFTLSTRTFNDMMRRLQRILLKLRRYDCDLVYTPGKELIIADTLSRSITVPSEPLNVIRQIESQVESQVQLCASTLPASDEKVICVREGTAKDTLLQHVM</sequence>
<reference evidence="1 2" key="1">
    <citation type="journal article" date="2018" name="Nat. Ecol. Evol.">
        <title>Shark genomes provide insights into elasmobranch evolution and the origin of vertebrates.</title>
        <authorList>
            <person name="Hara Y"/>
            <person name="Yamaguchi K"/>
            <person name="Onimaru K"/>
            <person name="Kadota M"/>
            <person name="Koyanagi M"/>
            <person name="Keeley SD"/>
            <person name="Tatsumi K"/>
            <person name="Tanaka K"/>
            <person name="Motone F"/>
            <person name="Kageyama Y"/>
            <person name="Nozu R"/>
            <person name="Adachi N"/>
            <person name="Nishimura O"/>
            <person name="Nakagawa R"/>
            <person name="Tanegashima C"/>
            <person name="Kiyatake I"/>
            <person name="Matsumoto R"/>
            <person name="Murakumo K"/>
            <person name="Nishida K"/>
            <person name="Terakita A"/>
            <person name="Kuratani S"/>
            <person name="Sato K"/>
            <person name="Hyodo S Kuraku.S."/>
        </authorList>
    </citation>
    <scope>NUCLEOTIDE SEQUENCE [LARGE SCALE GENOMIC DNA]</scope>
</reference>
<dbReference type="OrthoDB" id="7995463at2759"/>
<dbReference type="STRING" id="75743.A0A401P4Y2"/>
<evidence type="ECO:0000313" key="2">
    <source>
        <dbReference type="Proteomes" id="UP000288216"/>
    </source>
</evidence>
<evidence type="ECO:0000313" key="1">
    <source>
        <dbReference type="EMBL" id="GCB68194.1"/>
    </source>
</evidence>
<organism evidence="1 2">
    <name type="scientific">Scyliorhinus torazame</name>
    <name type="common">Cloudy catshark</name>
    <name type="synonym">Catulus torazame</name>
    <dbReference type="NCBI Taxonomy" id="75743"/>
    <lineage>
        <taxon>Eukaryota</taxon>
        <taxon>Metazoa</taxon>
        <taxon>Chordata</taxon>
        <taxon>Craniata</taxon>
        <taxon>Vertebrata</taxon>
        <taxon>Chondrichthyes</taxon>
        <taxon>Elasmobranchii</taxon>
        <taxon>Galeomorphii</taxon>
        <taxon>Galeoidea</taxon>
        <taxon>Carcharhiniformes</taxon>
        <taxon>Scyliorhinidae</taxon>
        <taxon>Scyliorhinus</taxon>
    </lineage>
</organism>
<keyword evidence="2" id="KW-1185">Reference proteome</keyword>
<dbReference type="Proteomes" id="UP000288216">
    <property type="component" value="Unassembled WGS sequence"/>
</dbReference>
<comment type="caution">
    <text evidence="1">The sequence shown here is derived from an EMBL/GenBank/DDBJ whole genome shotgun (WGS) entry which is preliminary data.</text>
</comment>
<name>A0A401P4Y2_SCYTO</name>
<dbReference type="EMBL" id="BFAA01000173">
    <property type="protein sequence ID" value="GCB68194.1"/>
    <property type="molecule type" value="Genomic_DNA"/>
</dbReference>
<accession>A0A401P4Y2</accession>
<proteinExistence type="predicted"/>
<gene>
    <name evidence="1" type="ORF">scyTo_0000840</name>
</gene>
<dbReference type="AlphaFoldDB" id="A0A401P4Y2"/>